<keyword evidence="9" id="KW-1185">Reference proteome</keyword>
<keyword evidence="5 6" id="KW-0472">Membrane</keyword>
<dbReference type="EMBL" id="CP137852">
    <property type="protein sequence ID" value="WPB87681.1"/>
    <property type="molecule type" value="Genomic_DNA"/>
</dbReference>
<evidence type="ECO:0000313" key="8">
    <source>
        <dbReference type="EMBL" id="WPB87681.1"/>
    </source>
</evidence>
<feature type="transmembrane region" description="Helical" evidence="6">
    <location>
        <begin position="153"/>
        <end position="174"/>
    </location>
</feature>
<dbReference type="PANTHER" id="PTHR22911:SF6">
    <property type="entry name" value="SOLUTE CARRIER FAMILY 35 MEMBER G1"/>
    <property type="match status" value="1"/>
</dbReference>
<feature type="domain" description="EamA" evidence="7">
    <location>
        <begin position="12"/>
        <end position="144"/>
    </location>
</feature>
<feature type="domain" description="EamA" evidence="7">
    <location>
        <begin position="158"/>
        <end position="283"/>
    </location>
</feature>
<proteinExistence type="inferred from homology"/>
<comment type="similarity">
    <text evidence="2">Belongs to the drug/metabolite transporter (DMT) superfamily. 10 TMS drug/metabolite exporter (DME) (TC 2.A.7.3) family.</text>
</comment>
<feature type="transmembrane region" description="Helical" evidence="6">
    <location>
        <begin position="270"/>
        <end position="287"/>
    </location>
</feature>
<dbReference type="InterPro" id="IPR037185">
    <property type="entry name" value="EmrE-like"/>
</dbReference>
<dbReference type="PROSITE" id="PS51257">
    <property type="entry name" value="PROKAR_LIPOPROTEIN"/>
    <property type="match status" value="1"/>
</dbReference>
<feature type="transmembrane region" description="Helical" evidence="6">
    <location>
        <begin position="80"/>
        <end position="97"/>
    </location>
</feature>
<organism evidence="8 9">
    <name type="scientific">Sediminicoccus rosea</name>
    <dbReference type="NCBI Taxonomy" id="1225128"/>
    <lineage>
        <taxon>Bacteria</taxon>
        <taxon>Pseudomonadati</taxon>
        <taxon>Pseudomonadota</taxon>
        <taxon>Alphaproteobacteria</taxon>
        <taxon>Acetobacterales</taxon>
        <taxon>Roseomonadaceae</taxon>
        <taxon>Sediminicoccus</taxon>
    </lineage>
</organism>
<gene>
    <name evidence="8" type="ORF">R9Z33_09045</name>
</gene>
<dbReference type="PANTHER" id="PTHR22911">
    <property type="entry name" value="ACYL-MALONYL CONDENSING ENZYME-RELATED"/>
    <property type="match status" value="1"/>
</dbReference>
<dbReference type="InterPro" id="IPR000620">
    <property type="entry name" value="EamA_dom"/>
</dbReference>
<sequence length="296" mass="31661">MPSVATRASRRRAILFILMAALLFALAACCVKALEGGVPLAQVVLFRSVFALPVLLPLLSQAGGWAAIRTAHPMGHAWRTLFGLIGMAGAFYGYATMPLATVTALGFTMPLFLTLLAVPLLGERVGWRRGSAVIVGFLGVLIMVRPTDAQAAQLMPSLVVLVAALAWAMAMITIRRMGEAGESGVTIVLWFAIGSSAVAFLASLPVWVWPSAWQWLLLLGIGVISAMAQLLMTDAYRSGEPTLVAPFEYSGIIWTTLLGAIIWAEAPDGWDGLGIAVLVASGLYIWWREVQLGLKR</sequence>
<evidence type="ECO:0000256" key="3">
    <source>
        <dbReference type="ARBA" id="ARBA00022692"/>
    </source>
</evidence>
<evidence type="ECO:0000256" key="5">
    <source>
        <dbReference type="ARBA" id="ARBA00023136"/>
    </source>
</evidence>
<evidence type="ECO:0000256" key="1">
    <source>
        <dbReference type="ARBA" id="ARBA00004141"/>
    </source>
</evidence>
<evidence type="ECO:0000256" key="2">
    <source>
        <dbReference type="ARBA" id="ARBA00009853"/>
    </source>
</evidence>
<keyword evidence="3 6" id="KW-0812">Transmembrane</keyword>
<dbReference type="Proteomes" id="UP001305521">
    <property type="component" value="Chromosome"/>
</dbReference>
<feature type="transmembrane region" description="Helical" evidence="6">
    <location>
        <begin position="129"/>
        <end position="147"/>
    </location>
</feature>
<reference evidence="8 9" key="1">
    <citation type="submission" date="2023-11" db="EMBL/GenBank/DDBJ databases">
        <title>Arctic aerobic anoxygenic photoheterotroph Sediminicoccus rosea KRV36 adapts its photosynthesis to long days of polar summer.</title>
        <authorList>
            <person name="Tomasch J."/>
            <person name="Kopejtka K."/>
            <person name="Bily T."/>
            <person name="Gardiner A.T."/>
            <person name="Gardian Z."/>
            <person name="Shivaramu S."/>
            <person name="Koblizek M."/>
            <person name="Engelhardt F."/>
            <person name="Kaftan D."/>
        </authorList>
    </citation>
    <scope>NUCLEOTIDE SEQUENCE [LARGE SCALE GENOMIC DNA]</scope>
    <source>
        <strain evidence="8 9">R-30</strain>
    </source>
</reference>
<feature type="transmembrane region" description="Helical" evidence="6">
    <location>
        <begin position="213"/>
        <end position="231"/>
    </location>
</feature>
<feature type="transmembrane region" description="Helical" evidence="6">
    <location>
        <begin position="103"/>
        <end position="122"/>
    </location>
</feature>
<evidence type="ECO:0000259" key="7">
    <source>
        <dbReference type="Pfam" id="PF00892"/>
    </source>
</evidence>
<feature type="transmembrane region" description="Helical" evidence="6">
    <location>
        <begin position="49"/>
        <end position="68"/>
    </location>
</feature>
<keyword evidence="4 6" id="KW-1133">Transmembrane helix</keyword>
<feature type="transmembrane region" description="Helical" evidence="6">
    <location>
        <begin position="243"/>
        <end position="264"/>
    </location>
</feature>
<feature type="transmembrane region" description="Helical" evidence="6">
    <location>
        <begin position="186"/>
        <end position="207"/>
    </location>
</feature>
<accession>A0ABZ0PR78</accession>
<name>A0ABZ0PR78_9PROT</name>
<comment type="subcellular location">
    <subcellularLocation>
        <location evidence="1">Membrane</location>
        <topology evidence="1">Multi-pass membrane protein</topology>
    </subcellularLocation>
</comment>
<protein>
    <submittedName>
        <fullName evidence="8">DMT family transporter</fullName>
    </submittedName>
</protein>
<evidence type="ECO:0000256" key="4">
    <source>
        <dbReference type="ARBA" id="ARBA00022989"/>
    </source>
</evidence>
<dbReference type="RefSeq" id="WP_318651632.1">
    <property type="nucleotide sequence ID" value="NZ_CP137852.1"/>
</dbReference>
<evidence type="ECO:0000256" key="6">
    <source>
        <dbReference type="SAM" id="Phobius"/>
    </source>
</evidence>
<dbReference type="SUPFAM" id="SSF103481">
    <property type="entry name" value="Multidrug resistance efflux transporter EmrE"/>
    <property type="match status" value="2"/>
</dbReference>
<dbReference type="Pfam" id="PF00892">
    <property type="entry name" value="EamA"/>
    <property type="match status" value="2"/>
</dbReference>
<evidence type="ECO:0000313" key="9">
    <source>
        <dbReference type="Proteomes" id="UP001305521"/>
    </source>
</evidence>